<dbReference type="AlphaFoldDB" id="A0A1Y3LJG1"/>
<protein>
    <submittedName>
        <fullName evidence="1">Uncharacterized protein</fullName>
    </submittedName>
</protein>
<dbReference type="EMBL" id="NFSB01000050">
    <property type="protein sequence ID" value="OUM38096.1"/>
    <property type="molecule type" value="Genomic_DNA"/>
</dbReference>
<gene>
    <name evidence="1" type="ORF">B8W72_02855</name>
</gene>
<evidence type="ECO:0000313" key="1">
    <source>
        <dbReference type="EMBL" id="OUM38096.1"/>
    </source>
</evidence>
<accession>A0A1Y3LJG1</accession>
<dbReference type="Proteomes" id="UP000196082">
    <property type="component" value="Unassembled WGS sequence"/>
</dbReference>
<comment type="caution">
    <text evidence="1">The sequence shown here is derived from an EMBL/GenBank/DDBJ whole genome shotgun (WGS) entry which is preliminary data.</text>
</comment>
<proteinExistence type="predicted"/>
<evidence type="ECO:0000313" key="2">
    <source>
        <dbReference type="Proteomes" id="UP000196082"/>
    </source>
</evidence>
<sequence length="67" mass="7280">MVMLLLSCAMQGILGATFYPTKPTFSCALSRKKLSPQNSPKNTPKPLESTLQTRQFKAFAILSASTS</sequence>
<dbReference type="RefSeq" id="WP_086974557.1">
    <property type="nucleotide sequence ID" value="NZ_NFSB01000050.1"/>
</dbReference>
<organism evidence="1 2">
    <name type="scientific">Pseudomonas putida</name>
    <name type="common">Arthrobacter siderocapsulatus</name>
    <dbReference type="NCBI Taxonomy" id="303"/>
    <lineage>
        <taxon>Bacteria</taxon>
        <taxon>Pseudomonadati</taxon>
        <taxon>Pseudomonadota</taxon>
        <taxon>Gammaproteobacteria</taxon>
        <taxon>Pseudomonadales</taxon>
        <taxon>Pseudomonadaceae</taxon>
        <taxon>Pseudomonas</taxon>
    </lineage>
</organism>
<reference evidence="1 2" key="1">
    <citation type="submission" date="2017-05" db="EMBL/GenBank/DDBJ databases">
        <title>Whole genome sequence of Pseudomonas putida isolate 1312 commercialized as a biostimulant.</title>
        <authorList>
            <person name="Crovadore J."/>
            <person name="Blanc P."/>
            <person name="Chablais R."/>
            <person name="Cochard B."/>
            <person name="Grizard D."/>
            <person name="Lefort F."/>
        </authorList>
    </citation>
    <scope>NUCLEOTIDE SEQUENCE [LARGE SCALE GENOMIC DNA]</scope>
    <source>
        <strain evidence="1 2">1312</strain>
    </source>
</reference>
<name>A0A1Y3LJG1_PSEPU</name>